<feature type="domain" description="ShKT" evidence="2">
    <location>
        <begin position="154"/>
        <end position="188"/>
    </location>
</feature>
<reference evidence="3 4" key="1">
    <citation type="journal article" date="2017" name="Curr. Biol.">
        <title>Genome architecture and evolution of a unichromosomal asexual nematode.</title>
        <authorList>
            <person name="Fradin H."/>
            <person name="Zegar C."/>
            <person name="Gutwein M."/>
            <person name="Lucas J."/>
            <person name="Kovtun M."/>
            <person name="Corcoran D."/>
            <person name="Baugh L.R."/>
            <person name="Kiontke K."/>
            <person name="Gunsalus K."/>
            <person name="Fitch D.H."/>
            <person name="Piano F."/>
        </authorList>
    </citation>
    <scope>NUCLEOTIDE SEQUENCE [LARGE SCALE GENOMIC DNA]</scope>
    <source>
        <strain evidence="3">PF1309</strain>
    </source>
</reference>
<evidence type="ECO:0000259" key="2">
    <source>
        <dbReference type="SMART" id="SM00254"/>
    </source>
</evidence>
<gene>
    <name evidence="3" type="ORF">WR25_24766</name>
</gene>
<name>A0A2A2KWK9_9BILA</name>
<dbReference type="Pfam" id="PF01549">
    <property type="entry name" value="ShK"/>
    <property type="match status" value="3"/>
</dbReference>
<comment type="caution">
    <text evidence="3">The sequence shown here is derived from an EMBL/GenBank/DDBJ whole genome shotgun (WGS) entry which is preliminary data.</text>
</comment>
<dbReference type="EMBL" id="LIAE01007576">
    <property type="protein sequence ID" value="PAV78334.1"/>
    <property type="molecule type" value="Genomic_DNA"/>
</dbReference>
<feature type="domain" description="ShKT" evidence="2">
    <location>
        <begin position="111"/>
        <end position="151"/>
    </location>
</feature>
<dbReference type="PANTHER" id="PTHR21724">
    <property type="entry name" value="SHKT DOMAIN-CONTAINING PROTEIN"/>
    <property type="match status" value="1"/>
</dbReference>
<dbReference type="Gene3D" id="1.10.10.1940">
    <property type="match status" value="1"/>
</dbReference>
<feature type="domain" description="ShKT" evidence="2">
    <location>
        <begin position="44"/>
        <end position="105"/>
    </location>
</feature>
<proteinExistence type="predicted"/>
<dbReference type="OrthoDB" id="5867083at2759"/>
<organism evidence="3 4">
    <name type="scientific">Diploscapter pachys</name>
    <dbReference type="NCBI Taxonomy" id="2018661"/>
    <lineage>
        <taxon>Eukaryota</taxon>
        <taxon>Metazoa</taxon>
        <taxon>Ecdysozoa</taxon>
        <taxon>Nematoda</taxon>
        <taxon>Chromadorea</taxon>
        <taxon>Rhabditida</taxon>
        <taxon>Rhabditina</taxon>
        <taxon>Rhabditomorpha</taxon>
        <taxon>Rhabditoidea</taxon>
        <taxon>Rhabditidae</taxon>
        <taxon>Diploscapter</taxon>
    </lineage>
</organism>
<evidence type="ECO:0000256" key="1">
    <source>
        <dbReference type="SAM" id="SignalP"/>
    </source>
</evidence>
<dbReference type="InterPro" id="IPR003582">
    <property type="entry name" value="ShKT_dom"/>
</dbReference>
<keyword evidence="1" id="KW-0732">Signal</keyword>
<dbReference type="STRING" id="2018661.A0A2A2KWK9"/>
<feature type="chain" id="PRO_5012742469" description="ShKT domain-containing protein" evidence="1">
    <location>
        <begin position="18"/>
        <end position="231"/>
    </location>
</feature>
<accession>A0A2A2KWK9</accession>
<dbReference type="PANTHER" id="PTHR21724:SF0">
    <property type="entry name" value="SHKT DOMAIN-CONTAINING PROTEIN"/>
    <property type="match status" value="1"/>
</dbReference>
<dbReference type="AlphaFoldDB" id="A0A2A2KWK9"/>
<evidence type="ECO:0000313" key="4">
    <source>
        <dbReference type="Proteomes" id="UP000218231"/>
    </source>
</evidence>
<protein>
    <recommendedName>
        <fullName evidence="2">ShKT domain-containing protein</fullName>
    </recommendedName>
</protein>
<sequence>MYLVLGLLASLLISIQAQVADDYNCTYVTTVAPAGLAFSPQSVKCNDKLTSAQCKVYFGDDAVVPDDTTAKRPTLCYSSLKAAPIEVPVQKMATEYCPKYCGYCCLTDAYSCQNKQNPAINCDTVTDAMCDDPAWRQIIADNCPNKCGMCQMGGCIDKAVDCAVDPSICNNINVQPFVNENCQRNVKRSYQDLQSLQRNRNSVDHYIAWRWNWLLGFFNELRHVEDQWLLH</sequence>
<feature type="signal peptide" evidence="1">
    <location>
        <begin position="1"/>
        <end position="17"/>
    </location>
</feature>
<keyword evidence="4" id="KW-1185">Reference proteome</keyword>
<evidence type="ECO:0000313" key="3">
    <source>
        <dbReference type="EMBL" id="PAV78334.1"/>
    </source>
</evidence>
<dbReference type="Proteomes" id="UP000218231">
    <property type="component" value="Unassembled WGS sequence"/>
</dbReference>
<dbReference type="SMART" id="SM00254">
    <property type="entry name" value="ShKT"/>
    <property type="match status" value="3"/>
</dbReference>